<evidence type="ECO:0000256" key="4">
    <source>
        <dbReference type="ARBA" id="ARBA00023002"/>
    </source>
</evidence>
<comment type="cofactor">
    <cofactor evidence="1">
        <name>FAD</name>
        <dbReference type="ChEBI" id="CHEBI:57692"/>
    </cofactor>
</comment>
<feature type="domain" description="FAD-dependent oxidoreductase 2 FAD-binding" evidence="5">
    <location>
        <begin position="77"/>
        <end position="566"/>
    </location>
</feature>
<dbReference type="InterPro" id="IPR036188">
    <property type="entry name" value="FAD/NAD-bd_sf"/>
</dbReference>
<keyword evidence="4" id="KW-0560">Oxidoreductase</keyword>
<dbReference type="SUPFAM" id="SSF51905">
    <property type="entry name" value="FAD/NAD(P)-binding domain"/>
    <property type="match status" value="1"/>
</dbReference>
<dbReference type="InterPro" id="IPR027477">
    <property type="entry name" value="Succ_DH/fumarate_Rdtase_cat_sf"/>
</dbReference>
<keyword evidence="3" id="KW-0274">FAD</keyword>
<dbReference type="EMBL" id="SMBY01000001">
    <property type="protein sequence ID" value="TCV08570.1"/>
    <property type="molecule type" value="Genomic_DNA"/>
</dbReference>
<name>A0A4R3VT18_9GAMM</name>
<dbReference type="Gene3D" id="3.90.700.10">
    <property type="entry name" value="Succinate dehydrogenase/fumarate reductase flavoprotein, catalytic domain"/>
    <property type="match status" value="1"/>
</dbReference>
<dbReference type="GO" id="GO:0016491">
    <property type="term" value="F:oxidoreductase activity"/>
    <property type="evidence" value="ECO:0007669"/>
    <property type="project" value="UniProtKB-KW"/>
</dbReference>
<dbReference type="Pfam" id="PF00890">
    <property type="entry name" value="FAD_binding_2"/>
    <property type="match status" value="1"/>
</dbReference>
<dbReference type="Proteomes" id="UP000295433">
    <property type="component" value="Unassembled WGS sequence"/>
</dbReference>
<proteinExistence type="predicted"/>
<sequence>MSIYLLWLPDEIAASSPAVWYSGQPGTRLSNVLKIQDRKGYHMENKPKSHESSDNPWYGVEPQIPESAITETVNTEILIIGAGTGGMTAAIFAGRQQAQTLVIEKNATVGYYKTYNAAVDCRAQREAGANAKLDKEALVKELLRYPFQYDEVDRRLIANANFVDEKLIRLWVEESGAAFDILADELSEYGIKHVAETDIGDGYHGNFKIFPVHTKFIVPLLKGGPRGRVHGGVGVIEPWLKKKAQKLGGEFRFNTPLVKLIKQDDKVIGAIARKKDGGYLRIHASRGVLLCTGGYSDDHELFARLNPQAATVTSLYYGQKGNIGDGIKAGIWAGGEKAPYGTAGLFDRGMVKPGGKAGPPFRRLGPTLGPLDAFHMGSQPFLKVNMDGKRFMNESVPYDAILYPLQYEKNHVCNVIWDASYWDAIKRFHVVACARQLPSPTRPKTYEGIGKMINRVLLARGAMKGYIQKANSIEELAKKLKLPVAQFKDTVERYNKMAKAGVDEDFGKPAKDLVAVENPPFYGVTNAGWMMHTTDGLLINSDMQVLNTQGAAIAGLYATGDAASGFFATNYYPELVVGIASGKTITFARHAVAHMLRDG</sequence>
<reference evidence="6 7" key="1">
    <citation type="submission" date="2019-03" db="EMBL/GenBank/DDBJ databases">
        <title>Genomic Encyclopedia of Type Strains, Phase IV (KMG-IV): sequencing the most valuable type-strain genomes for metagenomic binning, comparative biology and taxonomic classification.</title>
        <authorList>
            <person name="Goeker M."/>
        </authorList>
    </citation>
    <scope>NUCLEOTIDE SEQUENCE [LARGE SCALE GENOMIC DNA]</scope>
    <source>
        <strain evidence="6 7">DSM 16730</strain>
    </source>
</reference>
<protein>
    <submittedName>
        <fullName evidence="6">FAD binding domain-containing protein</fullName>
    </submittedName>
</protein>
<keyword evidence="7" id="KW-1185">Reference proteome</keyword>
<dbReference type="InterPro" id="IPR050315">
    <property type="entry name" value="FAD-oxidoreductase_2"/>
</dbReference>
<evidence type="ECO:0000256" key="2">
    <source>
        <dbReference type="ARBA" id="ARBA00022630"/>
    </source>
</evidence>
<evidence type="ECO:0000256" key="3">
    <source>
        <dbReference type="ARBA" id="ARBA00022827"/>
    </source>
</evidence>
<dbReference type="PANTHER" id="PTHR43400:SF10">
    <property type="entry name" value="3-OXOSTEROID 1-DEHYDROGENASE"/>
    <property type="match status" value="1"/>
</dbReference>
<dbReference type="AlphaFoldDB" id="A0A4R3VT18"/>
<gene>
    <name evidence="6" type="ORF">EDC54_10170</name>
</gene>
<dbReference type="PANTHER" id="PTHR43400">
    <property type="entry name" value="FUMARATE REDUCTASE"/>
    <property type="match status" value="1"/>
</dbReference>
<keyword evidence="2" id="KW-0285">Flavoprotein</keyword>
<evidence type="ECO:0000313" key="6">
    <source>
        <dbReference type="EMBL" id="TCV08570.1"/>
    </source>
</evidence>
<dbReference type="Gene3D" id="3.50.50.60">
    <property type="entry name" value="FAD/NAD(P)-binding domain"/>
    <property type="match status" value="1"/>
</dbReference>
<dbReference type="OrthoDB" id="9813348at2"/>
<evidence type="ECO:0000256" key="1">
    <source>
        <dbReference type="ARBA" id="ARBA00001974"/>
    </source>
</evidence>
<organism evidence="6 7">
    <name type="scientific">Samsonia erythrinae</name>
    <dbReference type="NCBI Taxonomy" id="160434"/>
    <lineage>
        <taxon>Bacteria</taxon>
        <taxon>Pseudomonadati</taxon>
        <taxon>Pseudomonadota</taxon>
        <taxon>Gammaproteobacteria</taxon>
        <taxon>Enterobacterales</taxon>
        <taxon>Pectobacteriaceae</taxon>
        <taxon>Samsonia</taxon>
    </lineage>
</organism>
<accession>A0A4R3VT18</accession>
<dbReference type="SUPFAM" id="SSF56425">
    <property type="entry name" value="Succinate dehydrogenase/fumarate reductase flavoprotein, catalytic domain"/>
    <property type="match status" value="1"/>
</dbReference>
<comment type="caution">
    <text evidence="6">The sequence shown here is derived from an EMBL/GenBank/DDBJ whole genome shotgun (WGS) entry which is preliminary data.</text>
</comment>
<evidence type="ECO:0000313" key="7">
    <source>
        <dbReference type="Proteomes" id="UP000295433"/>
    </source>
</evidence>
<evidence type="ECO:0000259" key="5">
    <source>
        <dbReference type="Pfam" id="PF00890"/>
    </source>
</evidence>
<dbReference type="InterPro" id="IPR003953">
    <property type="entry name" value="FAD-dep_OxRdtase_2_FAD-bd"/>
</dbReference>
<dbReference type="GO" id="GO:0008202">
    <property type="term" value="P:steroid metabolic process"/>
    <property type="evidence" value="ECO:0007669"/>
    <property type="project" value="UniProtKB-ARBA"/>
</dbReference>